<proteinExistence type="predicted"/>
<dbReference type="KEGG" id="bteq:G4P54_10855"/>
<evidence type="ECO:0000313" key="2">
    <source>
        <dbReference type="Proteomes" id="UP000501914"/>
    </source>
</evidence>
<sequence>MKFKLALATLSVVVGLAIFSGFSSSNDKEFHEAKRNITYIQPAKFNV</sequence>
<dbReference type="AlphaFoldDB" id="A0A6H0WI95"/>
<keyword evidence="2" id="KW-1185">Reference proteome</keyword>
<dbReference type="EMBL" id="CP048852">
    <property type="protein sequence ID" value="QIW80261.1"/>
    <property type="molecule type" value="Genomic_DNA"/>
</dbReference>
<evidence type="ECO:0000313" key="1">
    <source>
        <dbReference type="EMBL" id="QIW80261.1"/>
    </source>
</evidence>
<organism evidence="1 2">
    <name type="scientific">Bacillus tequilensis</name>
    <dbReference type="NCBI Taxonomy" id="227866"/>
    <lineage>
        <taxon>Bacteria</taxon>
        <taxon>Bacillati</taxon>
        <taxon>Bacillota</taxon>
        <taxon>Bacilli</taxon>
        <taxon>Bacillales</taxon>
        <taxon>Bacillaceae</taxon>
        <taxon>Bacillus</taxon>
    </lineage>
</organism>
<reference evidence="1 2" key="1">
    <citation type="submission" date="2020-02" db="EMBL/GenBank/DDBJ databases">
        <title>Genome sequencing, annotation and comparative genomic analysis of Bacillus tequilensis EA-CB0015, an effective biological control agent against Pseudocercospora fijiensis in banana plants.</title>
        <authorList>
            <person name="Cuellar-Gaviria T.Z."/>
            <person name="Ju K.-S."/>
            <person name="Villegas-Escobar V."/>
        </authorList>
    </citation>
    <scope>NUCLEOTIDE SEQUENCE [LARGE SCALE GENOMIC DNA]</scope>
    <source>
        <strain evidence="1 2">EA-CB0015</strain>
    </source>
</reference>
<protein>
    <submittedName>
        <fullName evidence="1">Uncharacterized protein</fullName>
    </submittedName>
</protein>
<gene>
    <name evidence="1" type="ORF">G4P54_10855</name>
</gene>
<dbReference type="RefSeq" id="WP_167872663.1">
    <property type="nucleotide sequence ID" value="NZ_CP048852.1"/>
</dbReference>
<accession>A0A6H0WI95</accession>
<dbReference type="Proteomes" id="UP000501914">
    <property type="component" value="Chromosome"/>
</dbReference>
<name>A0A6H0WI95_9BACI</name>